<dbReference type="EMBL" id="MU864013">
    <property type="protein sequence ID" value="KAK4195418.1"/>
    <property type="molecule type" value="Genomic_DNA"/>
</dbReference>
<reference evidence="1" key="1">
    <citation type="journal article" date="2023" name="Mol. Phylogenet. Evol.">
        <title>Genome-scale phylogeny and comparative genomics of the fungal order Sordariales.</title>
        <authorList>
            <person name="Hensen N."/>
            <person name="Bonometti L."/>
            <person name="Westerberg I."/>
            <person name="Brannstrom I.O."/>
            <person name="Guillou S."/>
            <person name="Cros-Aarteil S."/>
            <person name="Calhoun S."/>
            <person name="Haridas S."/>
            <person name="Kuo A."/>
            <person name="Mondo S."/>
            <person name="Pangilinan J."/>
            <person name="Riley R."/>
            <person name="LaButti K."/>
            <person name="Andreopoulos B."/>
            <person name="Lipzen A."/>
            <person name="Chen C."/>
            <person name="Yan M."/>
            <person name="Daum C."/>
            <person name="Ng V."/>
            <person name="Clum A."/>
            <person name="Steindorff A."/>
            <person name="Ohm R.A."/>
            <person name="Martin F."/>
            <person name="Silar P."/>
            <person name="Natvig D.O."/>
            <person name="Lalanne C."/>
            <person name="Gautier V."/>
            <person name="Ament-Velasquez S.L."/>
            <person name="Kruys A."/>
            <person name="Hutchinson M.I."/>
            <person name="Powell A.J."/>
            <person name="Barry K."/>
            <person name="Miller A.N."/>
            <person name="Grigoriev I.V."/>
            <person name="Debuchy R."/>
            <person name="Gladieux P."/>
            <person name="Hiltunen Thoren M."/>
            <person name="Johannesson H."/>
        </authorList>
    </citation>
    <scope>NUCLEOTIDE SEQUENCE</scope>
    <source>
        <strain evidence="1">CBS 315.58</strain>
    </source>
</reference>
<comment type="caution">
    <text evidence="1">The sequence shown here is derived from an EMBL/GenBank/DDBJ whole genome shotgun (WGS) entry which is preliminary data.</text>
</comment>
<gene>
    <name evidence="1" type="ORF">QBC40DRAFT_258984</name>
</gene>
<protein>
    <submittedName>
        <fullName evidence="1">Uncharacterized protein</fullName>
    </submittedName>
</protein>
<dbReference type="AlphaFoldDB" id="A0AAN6X8H3"/>
<sequence length="488" mass="55030">MPTIATNHASKVIMEQPTAQLTASRSSSYKPFQKIDHYVACYIFDYLVPQLINDPERSRTESEAQEKENLINSAALFKLSLTCRSFNELATPRLYQRPELGLKEPIPRGLLPRSVLLLRTLLSDRACTNYVSEQHPREHIRTIEWSESYTPYLSMPESGIGFQATCMSDFDHTADTAYFDWDVPDRFHELLDITGLAENIACVPRPRSTISPQSRYVWHNLVLKKLVPWCKRVLLTLLFSCPNVRTVALEPAPMFYSEAISNIAKQLSELDRSASTPGSIRKLQSFIIRDIPKSPANTRCDRCALYSDRTIGLLLRPSQHCIKSISVGTVTSHVKLQGRLPMLRGTCPALRQLTVTSAMSMIPRHNITDRARVPAADLERTFLCIGMNLEEMTILANTLSDDPSASWPLAVTNYRMVAAPYWFDTFLGLLSDFLQRYQRPKFRKLTVVTGLDIQKVGVRGSYVRDFKAAGIELSIVPEAQDGGWLGGN</sequence>
<reference evidence="1" key="2">
    <citation type="submission" date="2023-05" db="EMBL/GenBank/DDBJ databases">
        <authorList>
            <consortium name="Lawrence Berkeley National Laboratory"/>
            <person name="Steindorff A."/>
            <person name="Hensen N."/>
            <person name="Bonometti L."/>
            <person name="Westerberg I."/>
            <person name="Brannstrom I.O."/>
            <person name="Guillou S."/>
            <person name="Cros-Aarteil S."/>
            <person name="Calhoun S."/>
            <person name="Haridas S."/>
            <person name="Kuo A."/>
            <person name="Mondo S."/>
            <person name="Pangilinan J."/>
            <person name="Riley R."/>
            <person name="Labutti K."/>
            <person name="Andreopoulos B."/>
            <person name="Lipzen A."/>
            <person name="Chen C."/>
            <person name="Yanf M."/>
            <person name="Daum C."/>
            <person name="Ng V."/>
            <person name="Clum A."/>
            <person name="Ohm R."/>
            <person name="Martin F."/>
            <person name="Silar P."/>
            <person name="Natvig D."/>
            <person name="Lalanne C."/>
            <person name="Gautier V."/>
            <person name="Ament-Velasquez S.L."/>
            <person name="Kruys A."/>
            <person name="Hutchinson M.I."/>
            <person name="Powell A.J."/>
            <person name="Barry K."/>
            <person name="Miller A.N."/>
            <person name="Grigoriev I.V."/>
            <person name="Debuchy R."/>
            <person name="Gladieux P."/>
            <person name="Thoren M.H."/>
            <person name="Johannesson H."/>
        </authorList>
    </citation>
    <scope>NUCLEOTIDE SEQUENCE</scope>
    <source>
        <strain evidence="1">CBS 315.58</strain>
    </source>
</reference>
<keyword evidence="2" id="KW-1185">Reference proteome</keyword>
<organism evidence="1 2">
    <name type="scientific">Triangularia verruculosa</name>
    <dbReference type="NCBI Taxonomy" id="2587418"/>
    <lineage>
        <taxon>Eukaryota</taxon>
        <taxon>Fungi</taxon>
        <taxon>Dikarya</taxon>
        <taxon>Ascomycota</taxon>
        <taxon>Pezizomycotina</taxon>
        <taxon>Sordariomycetes</taxon>
        <taxon>Sordariomycetidae</taxon>
        <taxon>Sordariales</taxon>
        <taxon>Podosporaceae</taxon>
        <taxon>Triangularia</taxon>
    </lineage>
</organism>
<evidence type="ECO:0000313" key="1">
    <source>
        <dbReference type="EMBL" id="KAK4195418.1"/>
    </source>
</evidence>
<accession>A0AAN6X8H3</accession>
<evidence type="ECO:0000313" key="2">
    <source>
        <dbReference type="Proteomes" id="UP001303160"/>
    </source>
</evidence>
<name>A0AAN6X8H3_9PEZI</name>
<dbReference type="Proteomes" id="UP001303160">
    <property type="component" value="Unassembled WGS sequence"/>
</dbReference>
<proteinExistence type="predicted"/>